<dbReference type="PANTHER" id="PTHR38111">
    <property type="entry name" value="ZN(2)-C6 FUNGAL-TYPE DOMAIN-CONTAINING PROTEIN-RELATED"/>
    <property type="match status" value="1"/>
</dbReference>
<dbReference type="SMART" id="SM00066">
    <property type="entry name" value="GAL4"/>
    <property type="match status" value="1"/>
</dbReference>
<dbReference type="InterPro" id="IPR001138">
    <property type="entry name" value="Zn2Cys6_DnaBD"/>
</dbReference>
<evidence type="ECO:0000313" key="7">
    <source>
        <dbReference type="EMBL" id="OJJ45862.1"/>
    </source>
</evidence>
<dbReference type="PROSITE" id="PS00463">
    <property type="entry name" value="ZN2_CY6_FUNGAL_1"/>
    <property type="match status" value="1"/>
</dbReference>
<reference evidence="8" key="1">
    <citation type="journal article" date="2017" name="Genome Biol.">
        <title>Comparative genomics reveals high biological diversity and specific adaptations in the industrially and medically important fungal genus Aspergillus.</title>
        <authorList>
            <person name="de Vries R.P."/>
            <person name="Riley R."/>
            <person name="Wiebenga A."/>
            <person name="Aguilar-Osorio G."/>
            <person name="Amillis S."/>
            <person name="Uchima C.A."/>
            <person name="Anderluh G."/>
            <person name="Asadollahi M."/>
            <person name="Askin M."/>
            <person name="Barry K."/>
            <person name="Battaglia E."/>
            <person name="Bayram O."/>
            <person name="Benocci T."/>
            <person name="Braus-Stromeyer S.A."/>
            <person name="Caldana C."/>
            <person name="Canovas D."/>
            <person name="Cerqueira G.C."/>
            <person name="Chen F."/>
            <person name="Chen W."/>
            <person name="Choi C."/>
            <person name="Clum A."/>
            <person name="Dos Santos R.A."/>
            <person name="Damasio A.R."/>
            <person name="Diallinas G."/>
            <person name="Emri T."/>
            <person name="Fekete E."/>
            <person name="Flipphi M."/>
            <person name="Freyberg S."/>
            <person name="Gallo A."/>
            <person name="Gournas C."/>
            <person name="Habgood R."/>
            <person name="Hainaut M."/>
            <person name="Harispe M.L."/>
            <person name="Henrissat B."/>
            <person name="Hilden K.S."/>
            <person name="Hope R."/>
            <person name="Hossain A."/>
            <person name="Karabika E."/>
            <person name="Karaffa L."/>
            <person name="Karanyi Z."/>
            <person name="Krasevec N."/>
            <person name="Kuo A."/>
            <person name="Kusch H."/>
            <person name="LaButti K."/>
            <person name="Lagendijk E.L."/>
            <person name="Lapidus A."/>
            <person name="Levasseur A."/>
            <person name="Lindquist E."/>
            <person name="Lipzen A."/>
            <person name="Logrieco A.F."/>
            <person name="MacCabe A."/>
            <person name="Maekelae M.R."/>
            <person name="Malavazi I."/>
            <person name="Melin P."/>
            <person name="Meyer V."/>
            <person name="Mielnichuk N."/>
            <person name="Miskei M."/>
            <person name="Molnar A.P."/>
            <person name="Mule G."/>
            <person name="Ngan C.Y."/>
            <person name="Orejas M."/>
            <person name="Orosz E."/>
            <person name="Ouedraogo J.P."/>
            <person name="Overkamp K.M."/>
            <person name="Park H.-S."/>
            <person name="Perrone G."/>
            <person name="Piumi F."/>
            <person name="Punt P.J."/>
            <person name="Ram A.F."/>
            <person name="Ramon A."/>
            <person name="Rauscher S."/>
            <person name="Record E."/>
            <person name="Riano-Pachon D.M."/>
            <person name="Robert V."/>
            <person name="Roehrig J."/>
            <person name="Ruller R."/>
            <person name="Salamov A."/>
            <person name="Salih N.S."/>
            <person name="Samson R.A."/>
            <person name="Sandor E."/>
            <person name="Sanguinetti M."/>
            <person name="Schuetze T."/>
            <person name="Sepcic K."/>
            <person name="Shelest E."/>
            <person name="Sherlock G."/>
            <person name="Sophianopoulou V."/>
            <person name="Squina F.M."/>
            <person name="Sun H."/>
            <person name="Susca A."/>
            <person name="Todd R.B."/>
            <person name="Tsang A."/>
            <person name="Unkles S.E."/>
            <person name="van de Wiele N."/>
            <person name="van Rossen-Uffink D."/>
            <person name="Oliveira J.V."/>
            <person name="Vesth T.C."/>
            <person name="Visser J."/>
            <person name="Yu J.-H."/>
            <person name="Zhou M."/>
            <person name="Andersen M.R."/>
            <person name="Archer D.B."/>
            <person name="Baker S.E."/>
            <person name="Benoit I."/>
            <person name="Brakhage A.A."/>
            <person name="Braus G.H."/>
            <person name="Fischer R."/>
            <person name="Frisvad J.C."/>
            <person name="Goldman G.H."/>
            <person name="Houbraken J."/>
            <person name="Oakley B."/>
            <person name="Pocsi I."/>
            <person name="Scazzocchio C."/>
            <person name="Seiboth B."/>
            <person name="vanKuyk P.A."/>
            <person name="Wortman J."/>
            <person name="Dyer P.S."/>
            <person name="Grigoriev I.V."/>
        </authorList>
    </citation>
    <scope>NUCLEOTIDE SEQUENCE [LARGE SCALE GENOMIC DNA]</scope>
    <source>
        <strain evidence="8">CBS 506.65</strain>
    </source>
</reference>
<dbReference type="Proteomes" id="UP000184188">
    <property type="component" value="Unassembled WGS sequence"/>
</dbReference>
<evidence type="ECO:0000256" key="4">
    <source>
        <dbReference type="ARBA" id="ARBA00023242"/>
    </source>
</evidence>
<feature type="domain" description="Zn(2)-C6 fungal-type" evidence="6">
    <location>
        <begin position="12"/>
        <end position="43"/>
    </location>
</feature>
<dbReference type="EMBL" id="KV878344">
    <property type="protein sequence ID" value="OJJ45862.1"/>
    <property type="molecule type" value="Genomic_DNA"/>
</dbReference>
<evidence type="ECO:0000256" key="5">
    <source>
        <dbReference type="SAM" id="Coils"/>
    </source>
</evidence>
<dbReference type="InterPro" id="IPR021858">
    <property type="entry name" value="Fun_TF"/>
</dbReference>
<evidence type="ECO:0000256" key="1">
    <source>
        <dbReference type="ARBA" id="ARBA00023015"/>
    </source>
</evidence>
<dbReference type="PROSITE" id="PS50048">
    <property type="entry name" value="ZN2_CY6_FUNGAL_2"/>
    <property type="match status" value="1"/>
</dbReference>
<sequence>MSGQRKRRSIYSCLSCHQRKTKCDRAKPCNTCVRLGIASGCEYGMSSQDREFIQKSEVIERLRQRHRQLEKQLRELRAAGGASSQRLIAANGCQDTMSFTSSAPSSVSSAEDTPSPSAIIPFKPISPISMQNPEVQPLQNSQAEGQFDSERLVQQFLAEFCPRQASIQSFPSNLLLEASKMRRTSPPLEYTLDAAALTWGGRRFKNRNLEIAGWNQYQRALQLVRQAIQDPESSLSLDILVSILFFVIIECLKHSSKSSARSHLFGALTLLQHRTAYRHRIDLERSIYVELRLYWVNVAIWERQPTFLADEEWLTVPWMDGQQKDILQHLLDIAVHIPAYVAQVNDVTQQSVAGILSSAEINSEQIKLMKKATELDQRLEEWKRVHADPYPPGSPREVIGTSDDNFPLFRYYDSSTKTIVQLSNIVYPDMLSATALVYYWTYRLILTLRIPGVDCPQRSQPYFFARQICRSMKYHILVGSGLFSCQAIFALRLASNMFPPDSLESLFTDEMWHMFEQRFGFQGLKELYPPILGYV</sequence>
<keyword evidence="5" id="KW-0175">Coiled coil</keyword>
<accession>A0A1L9SFD3</accession>
<dbReference type="SUPFAM" id="SSF57701">
    <property type="entry name" value="Zn2/Cys6 DNA-binding domain"/>
    <property type="match status" value="1"/>
</dbReference>
<dbReference type="Pfam" id="PF11951">
    <property type="entry name" value="Fungal_trans_2"/>
    <property type="match status" value="1"/>
</dbReference>
<dbReference type="VEuPathDB" id="FungiDB:ASPZODRAFT_2109176"/>
<dbReference type="GO" id="GO:0000981">
    <property type="term" value="F:DNA-binding transcription factor activity, RNA polymerase II-specific"/>
    <property type="evidence" value="ECO:0007669"/>
    <property type="project" value="InterPro"/>
</dbReference>
<organism evidence="7 8">
    <name type="scientific">Penicilliopsis zonata CBS 506.65</name>
    <dbReference type="NCBI Taxonomy" id="1073090"/>
    <lineage>
        <taxon>Eukaryota</taxon>
        <taxon>Fungi</taxon>
        <taxon>Dikarya</taxon>
        <taxon>Ascomycota</taxon>
        <taxon>Pezizomycotina</taxon>
        <taxon>Eurotiomycetes</taxon>
        <taxon>Eurotiomycetidae</taxon>
        <taxon>Eurotiales</taxon>
        <taxon>Aspergillaceae</taxon>
        <taxon>Penicilliopsis</taxon>
    </lineage>
</organism>
<keyword evidence="2" id="KW-0238">DNA-binding</keyword>
<dbReference type="GO" id="GO:0003677">
    <property type="term" value="F:DNA binding"/>
    <property type="evidence" value="ECO:0007669"/>
    <property type="project" value="UniProtKB-KW"/>
</dbReference>
<dbReference type="PANTHER" id="PTHR38111:SF2">
    <property type="entry name" value="FINGER DOMAIN PROTEIN, PUTATIVE (AFU_ORTHOLOGUE AFUA_1G01560)-RELATED"/>
    <property type="match status" value="1"/>
</dbReference>
<dbReference type="RefSeq" id="XP_022580372.1">
    <property type="nucleotide sequence ID" value="XM_022727722.1"/>
</dbReference>
<evidence type="ECO:0000313" key="8">
    <source>
        <dbReference type="Proteomes" id="UP000184188"/>
    </source>
</evidence>
<feature type="coiled-coil region" evidence="5">
    <location>
        <begin position="52"/>
        <end position="79"/>
    </location>
</feature>
<proteinExistence type="predicted"/>
<dbReference type="InterPro" id="IPR036864">
    <property type="entry name" value="Zn2-C6_fun-type_DNA-bd_sf"/>
</dbReference>
<dbReference type="Gene3D" id="4.10.240.10">
    <property type="entry name" value="Zn(2)-C6 fungal-type DNA-binding domain"/>
    <property type="match status" value="1"/>
</dbReference>
<gene>
    <name evidence="7" type="ORF">ASPZODRAFT_2109176</name>
</gene>
<keyword evidence="1" id="KW-0805">Transcription regulation</keyword>
<evidence type="ECO:0000256" key="2">
    <source>
        <dbReference type="ARBA" id="ARBA00023125"/>
    </source>
</evidence>
<name>A0A1L9SFD3_9EURO</name>
<dbReference type="OrthoDB" id="4159781at2759"/>
<dbReference type="CDD" id="cd00067">
    <property type="entry name" value="GAL4"/>
    <property type="match status" value="1"/>
</dbReference>
<evidence type="ECO:0000256" key="3">
    <source>
        <dbReference type="ARBA" id="ARBA00023163"/>
    </source>
</evidence>
<dbReference type="InterPro" id="IPR053178">
    <property type="entry name" value="Osmoadaptation_assoc"/>
</dbReference>
<keyword evidence="3" id="KW-0804">Transcription</keyword>
<dbReference type="Pfam" id="PF00172">
    <property type="entry name" value="Zn_clus"/>
    <property type="match status" value="1"/>
</dbReference>
<dbReference type="GeneID" id="34614186"/>
<keyword evidence="4" id="KW-0539">Nucleus</keyword>
<dbReference type="STRING" id="1073090.A0A1L9SFD3"/>
<evidence type="ECO:0000259" key="6">
    <source>
        <dbReference type="PROSITE" id="PS50048"/>
    </source>
</evidence>
<dbReference type="GO" id="GO:0008270">
    <property type="term" value="F:zinc ion binding"/>
    <property type="evidence" value="ECO:0007669"/>
    <property type="project" value="InterPro"/>
</dbReference>
<dbReference type="AlphaFoldDB" id="A0A1L9SFD3"/>
<protein>
    <recommendedName>
        <fullName evidence="6">Zn(2)-C6 fungal-type domain-containing protein</fullName>
    </recommendedName>
</protein>
<keyword evidence="8" id="KW-1185">Reference proteome</keyword>